<dbReference type="EMBL" id="JBHRSP010000053">
    <property type="protein sequence ID" value="MFC3076356.1"/>
    <property type="molecule type" value="Genomic_DNA"/>
</dbReference>
<sequence>MAEVFVLPDADESRVRLEAARIARLRRQITRSNALRDLDRQIIREAAAAGLRRGAAFHRADLFLDAVKRRMDELERLRGECIITRNIVPLRRKGAVA</sequence>
<gene>
    <name evidence="1" type="ORF">ACFOHH_24805</name>
</gene>
<dbReference type="RefSeq" id="WP_257316671.1">
    <property type="nucleotide sequence ID" value="NZ_JANFDG010000021.1"/>
</dbReference>
<evidence type="ECO:0000313" key="1">
    <source>
        <dbReference type="EMBL" id="MFC3076356.1"/>
    </source>
</evidence>
<comment type="caution">
    <text evidence="1">The sequence shown here is derived from an EMBL/GenBank/DDBJ whole genome shotgun (WGS) entry which is preliminary data.</text>
</comment>
<keyword evidence="2" id="KW-1185">Reference proteome</keyword>
<accession>A0ABV7DP87</accession>
<dbReference type="Proteomes" id="UP001595377">
    <property type="component" value="Unassembled WGS sequence"/>
</dbReference>
<evidence type="ECO:0000313" key="2">
    <source>
        <dbReference type="Proteomes" id="UP001595377"/>
    </source>
</evidence>
<name>A0ABV7DP87_9HYPH</name>
<protein>
    <submittedName>
        <fullName evidence="1">Uncharacterized protein</fullName>
    </submittedName>
</protein>
<reference evidence="2" key="1">
    <citation type="journal article" date="2019" name="Int. J. Syst. Evol. Microbiol.">
        <title>The Global Catalogue of Microorganisms (GCM) 10K type strain sequencing project: providing services to taxonomists for standard genome sequencing and annotation.</title>
        <authorList>
            <consortium name="The Broad Institute Genomics Platform"/>
            <consortium name="The Broad Institute Genome Sequencing Center for Infectious Disease"/>
            <person name="Wu L."/>
            <person name="Ma J."/>
        </authorList>
    </citation>
    <scope>NUCLEOTIDE SEQUENCE [LARGE SCALE GENOMIC DNA]</scope>
    <source>
        <strain evidence="2">KCTC 52677</strain>
    </source>
</reference>
<organism evidence="1 2">
    <name type="scientific">Shinella pollutisoli</name>
    <dbReference type="NCBI Taxonomy" id="2250594"/>
    <lineage>
        <taxon>Bacteria</taxon>
        <taxon>Pseudomonadati</taxon>
        <taxon>Pseudomonadota</taxon>
        <taxon>Alphaproteobacteria</taxon>
        <taxon>Hyphomicrobiales</taxon>
        <taxon>Rhizobiaceae</taxon>
        <taxon>Shinella</taxon>
    </lineage>
</organism>
<proteinExistence type="predicted"/>